<dbReference type="PATRIC" id="fig|679936.5.peg.2063"/>
<gene>
    <name evidence="5" type="ordered locus">Sulac_2000</name>
</gene>
<dbReference type="GO" id="GO:0051596">
    <property type="term" value="P:methylglyoxal catabolic process"/>
    <property type="evidence" value="ECO:0007669"/>
    <property type="project" value="TreeGrafter"/>
</dbReference>
<dbReference type="KEGG" id="sap:Sulac_2000"/>
<keyword evidence="3" id="KW-0560">Oxidoreductase</keyword>
<accession>G8TS78</accession>
<keyword evidence="2" id="KW-0521">NADP</keyword>
<evidence type="ECO:0000313" key="5">
    <source>
        <dbReference type="EMBL" id="AEW05490.1"/>
    </source>
</evidence>
<dbReference type="SUPFAM" id="SSF51430">
    <property type="entry name" value="NAD(P)-linked oxidoreductase"/>
    <property type="match status" value="1"/>
</dbReference>
<dbReference type="STRING" id="679936.Sulac_2000"/>
<dbReference type="Proteomes" id="UP000005439">
    <property type="component" value="Chromosome"/>
</dbReference>
<protein>
    <submittedName>
        <fullName evidence="5">Aldo/keto reductase</fullName>
    </submittedName>
</protein>
<evidence type="ECO:0000256" key="1">
    <source>
        <dbReference type="ARBA" id="ARBA00006515"/>
    </source>
</evidence>
<sequence>MKYRRLGKAGIQVSEIALGSWLTYGTVTERENGIQCVRQAFEVGINHFDCANVYGHQPHAAEAFLKEALAPFKRDEYVLTTKAFWPVGDKPNQRGLSRKHLFEQIDQSLKALGTDYVDIFYCHRADPETDVEETLWALDDLVRQGKVLYTGISEWAPQQISEALAVQAARGFRPLRASQPVYNMFNRYIEAAVLPQCEQAGMGVVVFSPLAQGVLTGKYRRGEAPPPGSRAATEGVKHFVARFLTDEILSKVEQLSAVARDLGITLSQLALAWVLRQPAISSALIGASRPEQILENVKAIDITLDADTLARIESILA</sequence>
<evidence type="ECO:0000256" key="3">
    <source>
        <dbReference type="ARBA" id="ARBA00023002"/>
    </source>
</evidence>
<proteinExistence type="inferred from homology"/>
<dbReference type="InterPro" id="IPR036812">
    <property type="entry name" value="NAD(P)_OxRdtase_dom_sf"/>
</dbReference>
<dbReference type="PRINTS" id="PR00069">
    <property type="entry name" value="ALDKETRDTASE"/>
</dbReference>
<dbReference type="HOGENOM" id="CLU_023205_2_0_9"/>
<dbReference type="CDD" id="cd19074">
    <property type="entry name" value="Aldo_ket_red_shaker-like"/>
    <property type="match status" value="1"/>
</dbReference>
<feature type="domain" description="NADP-dependent oxidoreductase" evidence="4">
    <location>
        <begin position="15"/>
        <end position="316"/>
    </location>
</feature>
<dbReference type="InterPro" id="IPR023210">
    <property type="entry name" value="NADP_OxRdtase_dom"/>
</dbReference>
<reference evidence="5 6" key="2">
    <citation type="journal article" date="2012" name="Stand. Genomic Sci.">
        <title>Complete genome sequence of the moderately thermophilic mineral-sulfide-oxidizing firmicute Sulfobacillus acidophilus type strain (NAL(T)).</title>
        <authorList>
            <person name="Anderson I."/>
            <person name="Chertkov O."/>
            <person name="Chen A."/>
            <person name="Saunders E."/>
            <person name="Lapidus A."/>
            <person name="Nolan M."/>
            <person name="Lucas S."/>
            <person name="Hammon N."/>
            <person name="Deshpande S."/>
            <person name="Cheng J.F."/>
            <person name="Han C."/>
            <person name="Tapia R."/>
            <person name="Goodwin L.A."/>
            <person name="Pitluck S."/>
            <person name="Liolios K."/>
            <person name="Pagani I."/>
            <person name="Ivanova N."/>
            <person name="Mikhailova N."/>
            <person name="Pati A."/>
            <person name="Palaniappan K."/>
            <person name="Land M."/>
            <person name="Pan C."/>
            <person name="Rohde M."/>
            <person name="Pukall R."/>
            <person name="Goker M."/>
            <person name="Detter J.C."/>
            <person name="Woyke T."/>
            <person name="Bristow J."/>
            <person name="Eisen J.A."/>
            <person name="Markowitz V."/>
            <person name="Hugenholtz P."/>
            <person name="Kyrpides N.C."/>
            <person name="Klenk H.P."/>
            <person name="Mavromatis K."/>
        </authorList>
    </citation>
    <scope>NUCLEOTIDE SEQUENCE [LARGE SCALE GENOMIC DNA]</scope>
    <source>
        <strain evidence="6">ATCC 700253 / DSM 10332 / NAL</strain>
    </source>
</reference>
<dbReference type="InterPro" id="IPR020471">
    <property type="entry name" value="AKR"/>
</dbReference>
<dbReference type="GO" id="GO:0005829">
    <property type="term" value="C:cytosol"/>
    <property type="evidence" value="ECO:0007669"/>
    <property type="project" value="UniProtKB-ARBA"/>
</dbReference>
<evidence type="ECO:0000259" key="4">
    <source>
        <dbReference type="Pfam" id="PF00248"/>
    </source>
</evidence>
<dbReference type="Pfam" id="PF00248">
    <property type="entry name" value="Aldo_ket_red"/>
    <property type="match status" value="1"/>
</dbReference>
<dbReference type="InterPro" id="IPR005399">
    <property type="entry name" value="K_chnl_volt-dep_bsu_KCNAB-rel"/>
</dbReference>
<evidence type="ECO:0000256" key="2">
    <source>
        <dbReference type="ARBA" id="ARBA00022857"/>
    </source>
</evidence>
<dbReference type="Gene3D" id="3.20.20.100">
    <property type="entry name" value="NADP-dependent oxidoreductase domain"/>
    <property type="match status" value="1"/>
</dbReference>
<comment type="similarity">
    <text evidence="1">Belongs to the shaker potassium channel beta subunit family.</text>
</comment>
<evidence type="ECO:0000313" key="6">
    <source>
        <dbReference type="Proteomes" id="UP000005439"/>
    </source>
</evidence>
<dbReference type="EMBL" id="CP003179">
    <property type="protein sequence ID" value="AEW05490.1"/>
    <property type="molecule type" value="Genomic_DNA"/>
</dbReference>
<dbReference type="PANTHER" id="PTHR43150">
    <property type="entry name" value="HYPERKINETIC, ISOFORM M"/>
    <property type="match status" value="1"/>
</dbReference>
<name>G8TS78_SULAD</name>
<keyword evidence="6" id="KW-1185">Reference proteome</keyword>
<dbReference type="AlphaFoldDB" id="G8TS78"/>
<dbReference type="PANTHER" id="PTHR43150:SF4">
    <property type="entry name" value="L-GLYCERALDEHYDE 3-PHOSPHATE REDUCTASE"/>
    <property type="match status" value="1"/>
</dbReference>
<dbReference type="FunFam" id="3.20.20.100:FF:000004">
    <property type="entry name" value="Oxidoreductase, aldo/keto reductase"/>
    <property type="match status" value="1"/>
</dbReference>
<organism evidence="5 6">
    <name type="scientific">Sulfobacillus acidophilus (strain ATCC 700253 / DSM 10332 / NAL)</name>
    <dbReference type="NCBI Taxonomy" id="679936"/>
    <lineage>
        <taxon>Bacteria</taxon>
        <taxon>Bacillati</taxon>
        <taxon>Bacillota</taxon>
        <taxon>Clostridia</taxon>
        <taxon>Eubacteriales</taxon>
        <taxon>Clostridiales Family XVII. Incertae Sedis</taxon>
        <taxon>Sulfobacillus</taxon>
    </lineage>
</organism>
<reference evidence="6" key="1">
    <citation type="submission" date="2011-12" db="EMBL/GenBank/DDBJ databases">
        <title>The complete genome of chromosome of Sulfobacillus acidophilus DSM 10332.</title>
        <authorList>
            <person name="Lucas S."/>
            <person name="Han J."/>
            <person name="Lapidus A."/>
            <person name="Bruce D."/>
            <person name="Goodwin L."/>
            <person name="Pitluck S."/>
            <person name="Peters L."/>
            <person name="Kyrpides N."/>
            <person name="Mavromatis K."/>
            <person name="Ivanova N."/>
            <person name="Mikhailova N."/>
            <person name="Chertkov O."/>
            <person name="Saunders E."/>
            <person name="Detter J.C."/>
            <person name="Tapia R."/>
            <person name="Han C."/>
            <person name="Land M."/>
            <person name="Hauser L."/>
            <person name="Markowitz V."/>
            <person name="Cheng J.-F."/>
            <person name="Hugenholtz P."/>
            <person name="Woyke T."/>
            <person name="Wu D."/>
            <person name="Pukall R."/>
            <person name="Gehrich-Schroeter G."/>
            <person name="Schneider S."/>
            <person name="Klenk H.-P."/>
            <person name="Eisen J.A."/>
        </authorList>
    </citation>
    <scope>NUCLEOTIDE SEQUENCE [LARGE SCALE GENOMIC DNA]</scope>
    <source>
        <strain evidence="6">ATCC 700253 / DSM 10332 / NAL</strain>
    </source>
</reference>
<dbReference type="GO" id="GO:0016491">
    <property type="term" value="F:oxidoreductase activity"/>
    <property type="evidence" value="ECO:0007669"/>
    <property type="project" value="UniProtKB-KW"/>
</dbReference>